<evidence type="ECO:0000256" key="1">
    <source>
        <dbReference type="SAM" id="MobiDB-lite"/>
    </source>
</evidence>
<evidence type="ECO:0000313" key="3">
    <source>
        <dbReference type="Proteomes" id="UP000602510"/>
    </source>
</evidence>
<feature type="compositionally biased region" description="Polar residues" evidence="1">
    <location>
        <begin position="46"/>
        <end position="61"/>
    </location>
</feature>
<keyword evidence="3" id="KW-1185">Reference proteome</keyword>
<protein>
    <submittedName>
        <fullName evidence="2">Uncharacterized protein</fullName>
    </submittedName>
</protein>
<feature type="region of interest" description="Disordered" evidence="1">
    <location>
        <begin position="111"/>
        <end position="195"/>
    </location>
</feature>
<evidence type="ECO:0000313" key="2">
    <source>
        <dbReference type="EMBL" id="KAF4038854.1"/>
    </source>
</evidence>
<sequence>MAKALREFGECVRWGCVPKIMRSDNASISTGMGNPHVNDAKDDLSDGSNCSSTRRATQTAKCSAGDEGAELIAETDRLFCETRERSSHTEDNEPVGSLDIKAVIKEKKRYSLATKAAVKPSSNSESSSEEDGRQSSSDESDKVTNQLRKESNQLVKESNQLVEERNQLGKDTNQLVVRKRRATATDESDVERSDSISYEEVTGQFVFSPAVKSNGEIKCVENKLEKQNDFECVT</sequence>
<dbReference type="EMBL" id="WSZM01000184">
    <property type="protein sequence ID" value="KAF4038854.1"/>
    <property type="molecule type" value="Genomic_DNA"/>
</dbReference>
<feature type="compositionally biased region" description="Polar residues" evidence="1">
    <location>
        <begin position="152"/>
        <end position="161"/>
    </location>
</feature>
<dbReference type="Proteomes" id="UP000602510">
    <property type="component" value="Unassembled WGS sequence"/>
</dbReference>
<feature type="compositionally biased region" description="Basic and acidic residues" evidence="1">
    <location>
        <begin position="139"/>
        <end position="151"/>
    </location>
</feature>
<feature type="region of interest" description="Disordered" evidence="1">
    <location>
        <begin position="27"/>
        <end position="67"/>
    </location>
</feature>
<comment type="caution">
    <text evidence="2">The sequence shown here is derived from an EMBL/GenBank/DDBJ whole genome shotgun (WGS) entry which is preliminary data.</text>
</comment>
<organism evidence="2 3">
    <name type="scientific">Phytophthora infestans</name>
    <name type="common">Potato late blight agent</name>
    <name type="synonym">Botrytis infestans</name>
    <dbReference type="NCBI Taxonomy" id="4787"/>
    <lineage>
        <taxon>Eukaryota</taxon>
        <taxon>Sar</taxon>
        <taxon>Stramenopiles</taxon>
        <taxon>Oomycota</taxon>
        <taxon>Peronosporomycetes</taxon>
        <taxon>Peronosporales</taxon>
        <taxon>Peronosporaceae</taxon>
        <taxon>Phytophthora</taxon>
    </lineage>
</organism>
<proteinExistence type="predicted"/>
<name>A0A833W1T6_PHYIN</name>
<dbReference type="AlphaFoldDB" id="A0A833W1T6"/>
<accession>A0A833W1T6</accession>
<gene>
    <name evidence="2" type="ORF">GN244_ATG08834</name>
</gene>
<reference evidence="2" key="1">
    <citation type="submission" date="2020-04" db="EMBL/GenBank/DDBJ databases">
        <title>Hybrid Assembly of Korean Phytophthora infestans isolates.</title>
        <authorList>
            <person name="Prokchorchik M."/>
            <person name="Lee Y."/>
            <person name="Seo J."/>
            <person name="Cho J.-H."/>
            <person name="Park Y.-E."/>
            <person name="Jang D.-C."/>
            <person name="Im J.-S."/>
            <person name="Choi J.-G."/>
            <person name="Park H.-J."/>
            <person name="Lee G.-B."/>
            <person name="Lee Y.-G."/>
            <person name="Hong S.-Y."/>
            <person name="Cho K."/>
            <person name="Sohn K.H."/>
        </authorList>
    </citation>
    <scope>NUCLEOTIDE SEQUENCE</scope>
    <source>
        <strain evidence="2">KR_1_A1</strain>
    </source>
</reference>